<evidence type="ECO:0000259" key="19">
    <source>
        <dbReference type="PROSITE" id="PS50011"/>
    </source>
</evidence>
<dbReference type="GeneID" id="75577842"/>
<dbReference type="Proteomes" id="UP000471633">
    <property type="component" value="Unassembled WGS sequence"/>
</dbReference>
<dbReference type="SUPFAM" id="SSF56112">
    <property type="entry name" value="Protein kinase-like (PK-like)"/>
    <property type="match status" value="1"/>
</dbReference>
<dbReference type="GO" id="GO:0008353">
    <property type="term" value="F:RNA polymerase II CTD heptapeptide repeat kinase activity"/>
    <property type="evidence" value="ECO:0007669"/>
    <property type="project" value="UniProtKB-EC"/>
</dbReference>
<dbReference type="FunFam" id="3.30.200.20:FF:000215">
    <property type="entry name" value="Cyclin-dependent kinase 2 (CDK2L)"/>
    <property type="match status" value="1"/>
</dbReference>
<comment type="catalytic activity">
    <reaction evidence="14">
        <text>L-seryl-[protein] + ATP = O-phospho-L-seryl-[protein] + ADP + H(+)</text>
        <dbReference type="Rhea" id="RHEA:17989"/>
        <dbReference type="Rhea" id="RHEA-COMP:9863"/>
        <dbReference type="Rhea" id="RHEA-COMP:11604"/>
        <dbReference type="ChEBI" id="CHEBI:15378"/>
        <dbReference type="ChEBI" id="CHEBI:29999"/>
        <dbReference type="ChEBI" id="CHEBI:30616"/>
        <dbReference type="ChEBI" id="CHEBI:83421"/>
        <dbReference type="ChEBI" id="CHEBI:456216"/>
        <dbReference type="EC" id="2.7.11.22"/>
    </reaction>
</comment>
<dbReference type="InterPro" id="IPR011009">
    <property type="entry name" value="Kinase-like_dom_sf"/>
</dbReference>
<keyword evidence="8" id="KW-0498">Mitosis</keyword>
<evidence type="ECO:0000256" key="6">
    <source>
        <dbReference type="ARBA" id="ARBA00022679"/>
    </source>
</evidence>
<evidence type="ECO:0000313" key="21">
    <source>
        <dbReference type="EMBL" id="KGB33733.1"/>
    </source>
</evidence>
<evidence type="ECO:0000256" key="2">
    <source>
        <dbReference type="ARBA" id="ARBA00006485"/>
    </source>
</evidence>
<evidence type="ECO:0000256" key="14">
    <source>
        <dbReference type="ARBA" id="ARBA00048367"/>
    </source>
</evidence>
<keyword evidence="22" id="KW-1185">Reference proteome</keyword>
<dbReference type="GO" id="GO:0090068">
    <property type="term" value="P:positive regulation of cell cycle process"/>
    <property type="evidence" value="ECO:0007669"/>
    <property type="project" value="UniProtKB-ARBA"/>
</dbReference>
<comment type="similarity">
    <text evidence="2">Belongs to the protein kinase superfamily. CMGC Ser/Thr protein kinase family. CDC2/CDKX subfamily.</text>
</comment>
<keyword evidence="12" id="KW-0131">Cell cycle</keyword>
<dbReference type="GO" id="GO:0007095">
    <property type="term" value="P:mitotic G2 DNA damage checkpoint signaling"/>
    <property type="evidence" value="ECO:0007669"/>
    <property type="project" value="TreeGrafter"/>
</dbReference>
<reference evidence="20" key="2">
    <citation type="journal article" date="2019" name="Gigascience">
        <title>High-quality Schistosoma haematobium genome achieved by single-molecule and long-range sequencing.</title>
        <authorList>
            <person name="Stroehlein A.J."/>
            <person name="Korhonen P.K."/>
            <person name="Chong T.M."/>
            <person name="Lim Y.L."/>
            <person name="Chan K.G."/>
            <person name="Webster B."/>
            <person name="Rollinson D."/>
            <person name="Brindley P.J."/>
            <person name="Gasser R.B."/>
            <person name="Young N.D."/>
        </authorList>
    </citation>
    <scope>NUCLEOTIDE SEQUENCE</scope>
</reference>
<evidence type="ECO:0000256" key="1">
    <source>
        <dbReference type="ARBA" id="ARBA00004123"/>
    </source>
</evidence>
<evidence type="ECO:0000256" key="16">
    <source>
        <dbReference type="PROSITE-ProRule" id="PRU10141"/>
    </source>
</evidence>
<feature type="domain" description="Protein kinase" evidence="19">
    <location>
        <begin position="12"/>
        <end position="300"/>
    </location>
</feature>
<comment type="catalytic activity">
    <reaction evidence="13">
        <text>L-threonyl-[protein] + ATP = O-phospho-L-threonyl-[protein] + ADP + H(+)</text>
        <dbReference type="Rhea" id="RHEA:46608"/>
        <dbReference type="Rhea" id="RHEA-COMP:11060"/>
        <dbReference type="Rhea" id="RHEA-COMP:11605"/>
        <dbReference type="ChEBI" id="CHEBI:15378"/>
        <dbReference type="ChEBI" id="CHEBI:30013"/>
        <dbReference type="ChEBI" id="CHEBI:30616"/>
        <dbReference type="ChEBI" id="CHEBI:61977"/>
        <dbReference type="ChEBI" id="CHEBI:456216"/>
        <dbReference type="EC" id="2.7.11.22"/>
    </reaction>
</comment>
<dbReference type="RefSeq" id="XP_051065641.1">
    <property type="nucleotide sequence ID" value="XM_051217011.1"/>
</dbReference>
<dbReference type="KEGG" id="shx:MS3_00008679"/>
<dbReference type="Pfam" id="PF00069">
    <property type="entry name" value="Pkinase"/>
    <property type="match status" value="1"/>
</dbReference>
<dbReference type="GO" id="GO:0000086">
    <property type="term" value="P:G2/M transition of mitotic cell cycle"/>
    <property type="evidence" value="ECO:0007669"/>
    <property type="project" value="TreeGrafter"/>
</dbReference>
<keyword evidence="4" id="KW-0597">Phosphoprotein</keyword>
<dbReference type="GO" id="GO:0004693">
    <property type="term" value="F:cyclin-dependent protein serine/threonine kinase activity"/>
    <property type="evidence" value="ECO:0007669"/>
    <property type="project" value="UniProtKB-EC"/>
</dbReference>
<keyword evidence="9 21" id="KW-0418">Kinase</keyword>
<keyword evidence="11" id="KW-0539">Nucleus</keyword>
<dbReference type="PROSITE" id="PS00107">
    <property type="entry name" value="PROTEIN_KINASE_ATP"/>
    <property type="match status" value="1"/>
</dbReference>
<evidence type="ECO:0000256" key="3">
    <source>
        <dbReference type="ARBA" id="ARBA00022527"/>
    </source>
</evidence>
<dbReference type="GO" id="GO:0051446">
    <property type="term" value="P:positive regulation of meiotic cell cycle"/>
    <property type="evidence" value="ECO:0007669"/>
    <property type="project" value="UniProtKB-ARBA"/>
</dbReference>
<accession>A0A095BXJ3</accession>
<gene>
    <name evidence="20" type="primary">CDK1_1</name>
    <name evidence="20" type="ORF">MS3_00008679</name>
    <name evidence="21" type="ORF">MS3_01917</name>
</gene>
<evidence type="ECO:0000256" key="7">
    <source>
        <dbReference type="ARBA" id="ARBA00022741"/>
    </source>
</evidence>
<dbReference type="SMART" id="SM00220">
    <property type="entry name" value="S_TKc"/>
    <property type="match status" value="1"/>
</dbReference>
<name>A0A095BXJ3_SCHHA</name>
<evidence type="ECO:0000256" key="12">
    <source>
        <dbReference type="ARBA" id="ARBA00023306"/>
    </source>
</evidence>
<reference evidence="20" key="4">
    <citation type="journal article" date="2022" name="PLoS Pathog.">
        <title>Chromosome-level genome of Schistosoma haematobium underpins genome-wide explorations of molecular variation.</title>
        <authorList>
            <person name="Stroehlein A.J."/>
            <person name="Korhonen P.K."/>
            <person name="Lee V.V."/>
            <person name="Ralph S.A."/>
            <person name="Mentink-Kane M."/>
            <person name="You H."/>
            <person name="McManus D.P."/>
            <person name="Tchuente L.T."/>
            <person name="Stothard J.R."/>
            <person name="Kaur P."/>
            <person name="Dudchenko O."/>
            <person name="Aiden E.L."/>
            <person name="Yang B."/>
            <person name="Yang H."/>
            <person name="Emery A.M."/>
            <person name="Webster B.L."/>
            <person name="Brindley P.J."/>
            <person name="Rollinson D."/>
            <person name="Chang B.C.H."/>
            <person name="Gasser R.B."/>
            <person name="Young N.D."/>
        </authorList>
    </citation>
    <scope>NUCLEOTIDE SEQUENCE</scope>
</reference>
<evidence type="ECO:0000256" key="5">
    <source>
        <dbReference type="ARBA" id="ARBA00022618"/>
    </source>
</evidence>
<evidence type="ECO:0000256" key="4">
    <source>
        <dbReference type="ARBA" id="ARBA00022553"/>
    </source>
</evidence>
<keyword evidence="7 16" id="KW-0547">Nucleotide-binding</keyword>
<feature type="region of interest" description="Disordered" evidence="18">
    <location>
        <begin position="386"/>
        <end position="410"/>
    </location>
</feature>
<organism evidence="21">
    <name type="scientific">Schistosoma haematobium</name>
    <name type="common">Blood fluke</name>
    <dbReference type="NCBI Taxonomy" id="6185"/>
    <lineage>
        <taxon>Eukaryota</taxon>
        <taxon>Metazoa</taxon>
        <taxon>Spiralia</taxon>
        <taxon>Lophotrochozoa</taxon>
        <taxon>Platyhelminthes</taxon>
        <taxon>Trematoda</taxon>
        <taxon>Digenea</taxon>
        <taxon>Strigeidida</taxon>
        <taxon>Schistosomatoidea</taxon>
        <taxon>Schistosomatidae</taxon>
        <taxon>Schistosoma</taxon>
    </lineage>
</organism>
<evidence type="ECO:0000256" key="11">
    <source>
        <dbReference type="ARBA" id="ARBA00023242"/>
    </source>
</evidence>
<dbReference type="Gene3D" id="1.10.510.10">
    <property type="entry name" value="Transferase(Phosphotransferase) domain 1"/>
    <property type="match status" value="1"/>
</dbReference>
<sequence length="410" mass="45997">MSTRGNYALSDFIRLEKIGEGTYGVVYKCKNKVNGKFAALKKIRLENDEEGVPSTAIREISLLKELQHPNIVNLEQVIMENGRLYLVFEYLNLDLKRYLDDSGRKNLLEPGIVKSFMYQMLQGLLFCHGRRVIHRDLKPQNILVDIGRKIVKLADFGLARAFGIPVRVLTHEVVTLWYRAPEILLGAQRYSCAVDIWSMGCIFSEVSTKEALFRGDSEIDQLFRIFRLLGTPSEEVWPGVSSLPEYQKKSFPVWRNSKLSIQDNIAKAFTSPGLDLLQAMLIYEPSRRITARDALLHPYFSDLDKSLVPATGEEYIGLPLDQLPREVAAIFLADGGEVYHNSNDTENNTSNLCIAVQPDTVQLGSAAIPTAKYLADCKKQAHQTVGAVNSKSSHHVAPLADNHETNMSIS</sequence>
<dbReference type="EMBL" id="AMPZ03000006">
    <property type="protein sequence ID" value="KAH9581578.1"/>
    <property type="molecule type" value="Genomic_DNA"/>
</dbReference>
<evidence type="ECO:0000313" key="22">
    <source>
        <dbReference type="Proteomes" id="UP000471633"/>
    </source>
</evidence>
<reference evidence="20" key="3">
    <citation type="submission" date="2021-06" db="EMBL/GenBank/DDBJ databases">
        <title>Chromosome-level genome assembly for S. haematobium.</title>
        <authorList>
            <person name="Stroehlein A.J."/>
        </authorList>
    </citation>
    <scope>NUCLEOTIDE SEQUENCE</scope>
</reference>
<dbReference type="EMBL" id="KL250566">
    <property type="protein sequence ID" value="KGB33733.1"/>
    <property type="molecule type" value="Genomic_DNA"/>
</dbReference>
<dbReference type="OrthoDB" id="1732493at2759"/>
<dbReference type="FunFam" id="1.10.510.10:FF:000706">
    <property type="entry name" value="Cyclin-dependent kinase 1"/>
    <property type="match status" value="1"/>
</dbReference>
<evidence type="ECO:0000256" key="18">
    <source>
        <dbReference type="SAM" id="MobiDB-lite"/>
    </source>
</evidence>
<keyword evidence="5 20" id="KW-0132">Cell division</keyword>
<dbReference type="Gene3D" id="3.30.200.20">
    <property type="entry name" value="Phosphorylase Kinase, domain 1"/>
    <property type="match status" value="1"/>
</dbReference>
<keyword evidence="10 16" id="KW-0067">ATP-binding</keyword>
<feature type="binding site" evidence="16">
    <location>
        <position position="41"/>
    </location>
    <ligand>
        <name>ATP</name>
        <dbReference type="ChEBI" id="CHEBI:30616"/>
    </ligand>
</feature>
<evidence type="ECO:0000256" key="15">
    <source>
        <dbReference type="ARBA" id="ARBA00049280"/>
    </source>
</evidence>
<evidence type="ECO:0000256" key="13">
    <source>
        <dbReference type="ARBA" id="ARBA00047811"/>
    </source>
</evidence>
<dbReference type="GO" id="GO:0051301">
    <property type="term" value="P:cell division"/>
    <property type="evidence" value="ECO:0007669"/>
    <property type="project" value="UniProtKB-KW"/>
</dbReference>
<dbReference type="PROSITE" id="PS00108">
    <property type="entry name" value="PROTEIN_KINASE_ST"/>
    <property type="match status" value="1"/>
</dbReference>
<evidence type="ECO:0000256" key="9">
    <source>
        <dbReference type="ARBA" id="ARBA00022777"/>
    </source>
</evidence>
<keyword evidence="6" id="KW-0808">Transferase</keyword>
<dbReference type="STRING" id="6185.A0A095BXJ3"/>
<dbReference type="GO" id="GO:0005634">
    <property type="term" value="C:nucleus"/>
    <property type="evidence" value="ECO:0007669"/>
    <property type="project" value="UniProtKB-SubCell"/>
</dbReference>
<dbReference type="InterPro" id="IPR000719">
    <property type="entry name" value="Prot_kinase_dom"/>
</dbReference>
<dbReference type="InterPro" id="IPR017441">
    <property type="entry name" value="Protein_kinase_ATP_BS"/>
</dbReference>
<dbReference type="InterPro" id="IPR008271">
    <property type="entry name" value="Ser/Thr_kinase_AS"/>
</dbReference>
<comment type="catalytic activity">
    <reaction evidence="15">
        <text>[DNA-directed RNA polymerase] + ATP = phospho-[DNA-directed RNA polymerase] + ADP + H(+)</text>
        <dbReference type="Rhea" id="RHEA:10216"/>
        <dbReference type="Rhea" id="RHEA-COMP:11321"/>
        <dbReference type="Rhea" id="RHEA-COMP:11322"/>
        <dbReference type="ChEBI" id="CHEBI:15378"/>
        <dbReference type="ChEBI" id="CHEBI:30616"/>
        <dbReference type="ChEBI" id="CHEBI:43176"/>
        <dbReference type="ChEBI" id="CHEBI:68546"/>
        <dbReference type="ChEBI" id="CHEBI:456216"/>
        <dbReference type="EC" id="2.7.11.23"/>
    </reaction>
</comment>
<evidence type="ECO:0000256" key="10">
    <source>
        <dbReference type="ARBA" id="ARBA00022840"/>
    </source>
</evidence>
<dbReference type="CTD" id="75577842"/>
<keyword evidence="3 17" id="KW-0723">Serine/threonine-protein kinase</keyword>
<dbReference type="PROSITE" id="PS50011">
    <property type="entry name" value="PROTEIN_KINASE_DOM"/>
    <property type="match status" value="1"/>
</dbReference>
<dbReference type="AlphaFoldDB" id="A0A095BXJ3"/>
<evidence type="ECO:0000256" key="8">
    <source>
        <dbReference type="ARBA" id="ARBA00022776"/>
    </source>
</evidence>
<dbReference type="InterPro" id="IPR050108">
    <property type="entry name" value="CDK"/>
</dbReference>
<dbReference type="PANTHER" id="PTHR24056">
    <property type="entry name" value="CELL DIVISION PROTEIN KINASE"/>
    <property type="match status" value="1"/>
</dbReference>
<dbReference type="PANTHER" id="PTHR24056:SF334">
    <property type="entry name" value="CYCLIN-DEPENDENT KINASE 1"/>
    <property type="match status" value="1"/>
</dbReference>
<dbReference type="GO" id="GO:0005524">
    <property type="term" value="F:ATP binding"/>
    <property type="evidence" value="ECO:0007669"/>
    <property type="project" value="UniProtKB-UniRule"/>
</dbReference>
<protein>
    <submittedName>
        <fullName evidence="20">Cell division protein kinase 1</fullName>
    </submittedName>
    <submittedName>
        <fullName evidence="21">Cyclin-dependent kinase 1</fullName>
    </submittedName>
</protein>
<reference evidence="21" key="1">
    <citation type="journal article" date="2012" name="Nat. Genet.">
        <title>Whole-genome sequence of Schistosoma haematobium.</title>
        <authorList>
            <person name="Young N.D."/>
            <person name="Jex A.R."/>
            <person name="Li B."/>
            <person name="Liu S."/>
            <person name="Yang L."/>
            <person name="Xiong Z."/>
            <person name="Li Y."/>
            <person name="Cantacessi C."/>
            <person name="Hall R.S."/>
            <person name="Xu X."/>
            <person name="Chen F."/>
            <person name="Wu X."/>
            <person name="Zerlotini A."/>
            <person name="Oliveira G."/>
            <person name="Hofmann A."/>
            <person name="Zhang G."/>
            <person name="Fang X."/>
            <person name="Kang Y."/>
            <person name="Campbell B.E."/>
            <person name="Loukas A."/>
            <person name="Ranganathan S."/>
            <person name="Rollinson D."/>
            <person name="Rinaldi G."/>
            <person name="Brindley P.J."/>
            <person name="Yang H."/>
            <person name="Wang J."/>
            <person name="Wang J."/>
            <person name="Gasser R.B."/>
        </authorList>
    </citation>
    <scope>NUCLEOTIDE SEQUENCE [LARGE SCALE GENOMIC DNA]</scope>
</reference>
<evidence type="ECO:0000313" key="20">
    <source>
        <dbReference type="EMBL" id="KAH9581578.1"/>
    </source>
</evidence>
<proteinExistence type="inferred from homology"/>
<evidence type="ECO:0000256" key="17">
    <source>
        <dbReference type="RuleBase" id="RU000304"/>
    </source>
</evidence>
<comment type="subcellular location">
    <subcellularLocation>
        <location evidence="1">Nucleus</location>
    </subcellularLocation>
</comment>